<evidence type="ECO:0000313" key="2">
    <source>
        <dbReference type="EMBL" id="GFR84380.1"/>
    </source>
</evidence>
<proteinExistence type="predicted"/>
<sequence>MSAARPGHTYRTFKVTSPPHGSLIGRGLAWGSQCLAHFGVAVSPVPLPVISSSRLLLASYAEWSSSSGQELVWISMRWTTAEKKVGRKGRDDMEEKVGGCTKHKTVVCVFCGLSPSRGGLARMLEPGEEEFGEKIHALPGEVCVHFLSRVEWVEEEGGWETGGERKTRQRNNARGREIN</sequence>
<feature type="region of interest" description="Disordered" evidence="1">
    <location>
        <begin position="158"/>
        <end position="179"/>
    </location>
</feature>
<protein>
    <submittedName>
        <fullName evidence="2">Uncharacterized protein</fullName>
    </submittedName>
</protein>
<dbReference type="AlphaFoldDB" id="A0AAV4GIZ1"/>
<accession>A0AAV4GIZ1</accession>
<evidence type="ECO:0000256" key="1">
    <source>
        <dbReference type="SAM" id="MobiDB-lite"/>
    </source>
</evidence>
<keyword evidence="3" id="KW-1185">Reference proteome</keyword>
<gene>
    <name evidence="2" type="ORF">ElyMa_005999000</name>
</gene>
<dbReference type="EMBL" id="BMAT01012050">
    <property type="protein sequence ID" value="GFR84380.1"/>
    <property type="molecule type" value="Genomic_DNA"/>
</dbReference>
<comment type="caution">
    <text evidence="2">The sequence shown here is derived from an EMBL/GenBank/DDBJ whole genome shotgun (WGS) entry which is preliminary data.</text>
</comment>
<reference evidence="2 3" key="1">
    <citation type="journal article" date="2021" name="Elife">
        <title>Chloroplast acquisition without the gene transfer in kleptoplastic sea slugs, Plakobranchus ocellatus.</title>
        <authorList>
            <person name="Maeda T."/>
            <person name="Takahashi S."/>
            <person name="Yoshida T."/>
            <person name="Shimamura S."/>
            <person name="Takaki Y."/>
            <person name="Nagai Y."/>
            <person name="Toyoda A."/>
            <person name="Suzuki Y."/>
            <person name="Arimoto A."/>
            <person name="Ishii H."/>
            <person name="Satoh N."/>
            <person name="Nishiyama T."/>
            <person name="Hasebe M."/>
            <person name="Maruyama T."/>
            <person name="Minagawa J."/>
            <person name="Obokata J."/>
            <person name="Shigenobu S."/>
        </authorList>
    </citation>
    <scope>NUCLEOTIDE SEQUENCE [LARGE SCALE GENOMIC DNA]</scope>
</reference>
<evidence type="ECO:0000313" key="3">
    <source>
        <dbReference type="Proteomes" id="UP000762676"/>
    </source>
</evidence>
<name>A0AAV4GIZ1_9GAST</name>
<organism evidence="2 3">
    <name type="scientific">Elysia marginata</name>
    <dbReference type="NCBI Taxonomy" id="1093978"/>
    <lineage>
        <taxon>Eukaryota</taxon>
        <taxon>Metazoa</taxon>
        <taxon>Spiralia</taxon>
        <taxon>Lophotrochozoa</taxon>
        <taxon>Mollusca</taxon>
        <taxon>Gastropoda</taxon>
        <taxon>Heterobranchia</taxon>
        <taxon>Euthyneura</taxon>
        <taxon>Panpulmonata</taxon>
        <taxon>Sacoglossa</taxon>
        <taxon>Placobranchoidea</taxon>
        <taxon>Plakobranchidae</taxon>
        <taxon>Elysia</taxon>
    </lineage>
</organism>
<dbReference type="Proteomes" id="UP000762676">
    <property type="component" value="Unassembled WGS sequence"/>
</dbReference>